<evidence type="ECO:0000256" key="1">
    <source>
        <dbReference type="SAM" id="MobiDB-lite"/>
    </source>
</evidence>
<protein>
    <recommendedName>
        <fullName evidence="2">2EXR domain-containing protein</fullName>
    </recommendedName>
</protein>
<dbReference type="OrthoDB" id="3596450at2759"/>
<comment type="caution">
    <text evidence="3">The sequence shown here is derived from an EMBL/GenBank/DDBJ whole genome shotgun (WGS) entry which is preliminary data.</text>
</comment>
<dbReference type="Proteomes" id="UP000775872">
    <property type="component" value="Unassembled WGS sequence"/>
</dbReference>
<dbReference type="InterPro" id="IPR045518">
    <property type="entry name" value="2EXR"/>
</dbReference>
<feature type="compositionally biased region" description="Basic and acidic residues" evidence="1">
    <location>
        <begin position="8"/>
        <end position="19"/>
    </location>
</feature>
<feature type="region of interest" description="Disordered" evidence="1">
    <location>
        <begin position="151"/>
        <end position="184"/>
    </location>
</feature>
<feature type="domain" description="2EXR" evidence="2">
    <location>
        <begin position="34"/>
        <end position="142"/>
    </location>
</feature>
<feature type="compositionally biased region" description="Basic residues" evidence="1">
    <location>
        <begin position="158"/>
        <end position="175"/>
    </location>
</feature>
<dbReference type="EMBL" id="CABFOC020000039">
    <property type="protein sequence ID" value="CAH0051206.1"/>
    <property type="molecule type" value="Genomic_DNA"/>
</dbReference>
<organism evidence="3 4">
    <name type="scientific">Clonostachys solani</name>
    <dbReference type="NCBI Taxonomy" id="160281"/>
    <lineage>
        <taxon>Eukaryota</taxon>
        <taxon>Fungi</taxon>
        <taxon>Dikarya</taxon>
        <taxon>Ascomycota</taxon>
        <taxon>Pezizomycotina</taxon>
        <taxon>Sordariomycetes</taxon>
        <taxon>Hypocreomycetidae</taxon>
        <taxon>Hypocreales</taxon>
        <taxon>Bionectriaceae</taxon>
        <taxon>Clonostachys</taxon>
    </lineage>
</organism>
<feature type="region of interest" description="Disordered" evidence="1">
    <location>
        <begin position="1"/>
        <end position="30"/>
    </location>
</feature>
<gene>
    <name evidence="3" type="ORF">CSOL1703_00016104</name>
</gene>
<evidence type="ECO:0000313" key="3">
    <source>
        <dbReference type="EMBL" id="CAH0051206.1"/>
    </source>
</evidence>
<dbReference type="Pfam" id="PF20150">
    <property type="entry name" value="2EXR"/>
    <property type="match status" value="1"/>
</dbReference>
<accession>A0A9N9Z913</accession>
<name>A0A9N9Z913_9HYPO</name>
<proteinExistence type="predicted"/>
<reference evidence="4" key="1">
    <citation type="submission" date="2019-06" db="EMBL/GenBank/DDBJ databases">
        <authorList>
            <person name="Broberg M."/>
        </authorList>
    </citation>
    <scope>NUCLEOTIDE SEQUENCE [LARGE SCALE GENOMIC DNA]</scope>
</reference>
<evidence type="ECO:0000313" key="4">
    <source>
        <dbReference type="Proteomes" id="UP000775872"/>
    </source>
</evidence>
<evidence type="ECO:0000259" key="2">
    <source>
        <dbReference type="Pfam" id="PF20150"/>
    </source>
</evidence>
<sequence length="410" mass="48424">MASANNIPDRHSGDADGMSRETSAADAPGPLTHFHPFRKLPPELRYKIWRMAIWTEKTPKIHYYSLYNEEDGGHRESSLPWLIDSFMQPGSKDWVCKPVARHPLRSKPQQCSWTEYNRVLCYWNAGLRTACWESRTILGRYHGRRPRRKDPFAFVNKRPSKRRPSKKKNKNKNKKSSSTTNPRKVVTIRETGKNIYLDFSKRDIVCFRFPPDQMSRCVFLKWEELLTRLPFYHLPQNSDINIAFEFEHSWNEGLGTTARSIRKNLEEASARGLVLRAYWAWRVGILPRWTRLYLIDREEALPPKYQVGRSYDLRYMHSFAYSREFPCQCRESRVFMDGESEYVESYSWDREGQNRLNCHADSVPVAGFIRTVDRFHRPSPDQLCDSRDLPFYGEIFFRVLRPVPRIEDIG</sequence>
<keyword evidence="4" id="KW-1185">Reference proteome</keyword>
<reference evidence="3 4" key="2">
    <citation type="submission" date="2021-10" db="EMBL/GenBank/DDBJ databases">
        <authorList>
            <person name="Piombo E."/>
        </authorList>
    </citation>
    <scope>NUCLEOTIDE SEQUENCE [LARGE SCALE GENOMIC DNA]</scope>
</reference>
<dbReference type="AlphaFoldDB" id="A0A9N9Z913"/>